<comment type="caution">
    <text evidence="2">The sequence shown here is derived from an EMBL/GenBank/DDBJ whole genome shotgun (WGS) entry which is preliminary data.</text>
</comment>
<feature type="transmembrane region" description="Helical" evidence="1">
    <location>
        <begin position="135"/>
        <end position="153"/>
    </location>
</feature>
<keyword evidence="3" id="KW-1185">Reference proteome</keyword>
<protein>
    <submittedName>
        <fullName evidence="2">DUF4149 domain-containing protein</fullName>
    </submittedName>
</protein>
<keyword evidence="1" id="KW-0812">Transmembrane</keyword>
<dbReference type="EMBL" id="JAQOSQ010000001">
    <property type="protein sequence ID" value="MDJ1181800.1"/>
    <property type="molecule type" value="Genomic_DNA"/>
</dbReference>
<accession>A0ABT7BRH9</accession>
<dbReference type="RefSeq" id="WP_283756453.1">
    <property type="nucleotide sequence ID" value="NZ_JAQOSQ010000001.1"/>
</dbReference>
<sequence length="163" mass="17967">MNHKSLNWQPIILSALGFWLSASLVIDLVIMPSMYSSGMMSEPGFATAGYSMFWVFNRIEILCAALSVTGLLILYGQGEASDSKRNPAIILSIILLAIALVDTYGFTPHLSGMGMDLAWFETARSFPSNMIPMQLGYWILELLKLVGCGFILMSMSRATLENE</sequence>
<evidence type="ECO:0000313" key="2">
    <source>
        <dbReference type="EMBL" id="MDJ1181800.1"/>
    </source>
</evidence>
<feature type="transmembrane region" description="Helical" evidence="1">
    <location>
        <begin position="88"/>
        <end position="107"/>
    </location>
</feature>
<name>A0ABT7BRH9_9CYAN</name>
<organism evidence="2 3">
    <name type="scientific">Roseofilum casamattae BLCC-M143</name>
    <dbReference type="NCBI Taxonomy" id="3022442"/>
    <lineage>
        <taxon>Bacteria</taxon>
        <taxon>Bacillati</taxon>
        <taxon>Cyanobacteriota</taxon>
        <taxon>Cyanophyceae</taxon>
        <taxon>Desertifilales</taxon>
        <taxon>Desertifilaceae</taxon>
        <taxon>Roseofilum</taxon>
        <taxon>Roseofilum casamattae</taxon>
    </lineage>
</organism>
<reference evidence="2 3" key="1">
    <citation type="submission" date="2023-01" db="EMBL/GenBank/DDBJ databases">
        <title>Novel diversity within Roseofilum (Cyanobacteria; Desertifilaceae) from marine benthic mats with descriptions of four novel species.</title>
        <authorList>
            <person name="Wang Y."/>
            <person name="Berthold D.E."/>
            <person name="Hu J."/>
            <person name="Lefler F.W."/>
            <person name="Laughinghouse H.D. IV."/>
        </authorList>
    </citation>
    <scope>NUCLEOTIDE SEQUENCE [LARGE SCALE GENOMIC DNA]</scope>
    <source>
        <strain evidence="2 3">BLCC-M143</strain>
    </source>
</reference>
<keyword evidence="1" id="KW-1133">Transmembrane helix</keyword>
<gene>
    <name evidence="2" type="ORF">PMH09_01205</name>
</gene>
<keyword evidence="1" id="KW-0472">Membrane</keyword>
<feature type="transmembrane region" description="Helical" evidence="1">
    <location>
        <begin position="12"/>
        <end position="35"/>
    </location>
</feature>
<evidence type="ECO:0000313" key="3">
    <source>
        <dbReference type="Proteomes" id="UP001232992"/>
    </source>
</evidence>
<evidence type="ECO:0000256" key="1">
    <source>
        <dbReference type="SAM" id="Phobius"/>
    </source>
</evidence>
<dbReference type="Proteomes" id="UP001232992">
    <property type="component" value="Unassembled WGS sequence"/>
</dbReference>
<feature type="transmembrane region" description="Helical" evidence="1">
    <location>
        <begin position="55"/>
        <end position="76"/>
    </location>
</feature>
<proteinExistence type="predicted"/>